<feature type="transmembrane region" description="Helical" evidence="13">
    <location>
        <begin position="769"/>
        <end position="788"/>
    </location>
</feature>
<dbReference type="InterPro" id="IPR044492">
    <property type="entry name" value="P_typ_ATPase_HD_dom"/>
</dbReference>
<evidence type="ECO:0000256" key="9">
    <source>
        <dbReference type="ARBA" id="ARBA00022967"/>
    </source>
</evidence>
<dbReference type="InterPro" id="IPR006143">
    <property type="entry name" value="RND_pump_MFP"/>
</dbReference>
<keyword evidence="5 13" id="KW-0812">Transmembrane</keyword>
<dbReference type="SUPFAM" id="SSF81653">
    <property type="entry name" value="Calcium ATPase, transduction domain A"/>
    <property type="match status" value="1"/>
</dbReference>
<evidence type="ECO:0000256" key="11">
    <source>
        <dbReference type="ARBA" id="ARBA00023136"/>
    </source>
</evidence>
<evidence type="ECO:0000313" key="15">
    <source>
        <dbReference type="EMBL" id="AZG78940.1"/>
    </source>
</evidence>
<keyword evidence="11 13" id="KW-0472">Membrane</keyword>
<reference evidence="15 16" key="1">
    <citation type="submission" date="2018-11" db="EMBL/GenBank/DDBJ databases">
        <title>Genome squencing of methanotrophic bacteria isolated from alkaline groundwater in Korea.</title>
        <authorList>
            <person name="Nguyen L.N."/>
        </authorList>
    </citation>
    <scope>NUCLEOTIDE SEQUENCE [LARGE SCALE GENOMIC DNA]</scope>
    <source>
        <strain evidence="15 16">GW6</strain>
        <plasmid evidence="16">pgw6_1</plasmid>
    </source>
</reference>
<dbReference type="Pfam" id="PF00122">
    <property type="entry name" value="E1-E2_ATPase"/>
    <property type="match status" value="1"/>
</dbReference>
<dbReference type="GO" id="GO:0016887">
    <property type="term" value="F:ATP hydrolysis activity"/>
    <property type="evidence" value="ECO:0007669"/>
    <property type="project" value="InterPro"/>
</dbReference>
<dbReference type="InterPro" id="IPR023299">
    <property type="entry name" value="ATPase_P-typ_cyto_dom_N"/>
</dbReference>
<organism evidence="15 16">
    <name type="scientific">Methylocystis rosea</name>
    <dbReference type="NCBI Taxonomy" id="173366"/>
    <lineage>
        <taxon>Bacteria</taxon>
        <taxon>Pseudomonadati</taxon>
        <taxon>Pseudomonadota</taxon>
        <taxon>Alphaproteobacteria</taxon>
        <taxon>Hyphomicrobiales</taxon>
        <taxon>Methylocystaceae</taxon>
        <taxon>Methylocystis</taxon>
    </lineage>
</organism>
<dbReference type="FunFam" id="2.70.150.10:FF:000016">
    <property type="entry name" value="Calcium-transporting P-type ATPase putative"/>
    <property type="match status" value="1"/>
</dbReference>
<dbReference type="Pfam" id="PF25876">
    <property type="entry name" value="HH_MFP_RND"/>
    <property type="match status" value="1"/>
</dbReference>
<geneLocation type="plasmid" evidence="16">
    <name>pgw6_1</name>
</geneLocation>
<protein>
    <submittedName>
        <fullName evidence="15">Efflux RND transporter periplasmic adaptor subunit</fullName>
    </submittedName>
</protein>
<feature type="transmembrane region" description="Helical" evidence="13">
    <location>
        <begin position="800"/>
        <end position="818"/>
    </location>
</feature>
<dbReference type="SUPFAM" id="SSF81665">
    <property type="entry name" value="Calcium ATPase, transmembrane domain M"/>
    <property type="match status" value="1"/>
</dbReference>
<dbReference type="Pfam" id="PF25954">
    <property type="entry name" value="Beta-barrel_RND_2"/>
    <property type="match status" value="1"/>
</dbReference>
<feature type="transmembrane region" description="Helical" evidence="13">
    <location>
        <begin position="84"/>
        <end position="103"/>
    </location>
</feature>
<dbReference type="SFLD" id="SFLDG00002">
    <property type="entry name" value="C1.7:_P-type_atpase_like"/>
    <property type="match status" value="1"/>
</dbReference>
<dbReference type="SUPFAM" id="SSF81660">
    <property type="entry name" value="Metal cation-transporting ATPase, ATP-binding domain N"/>
    <property type="match status" value="1"/>
</dbReference>
<dbReference type="InterPro" id="IPR008250">
    <property type="entry name" value="ATPase_P-typ_transduc_dom_A_sf"/>
</dbReference>
<dbReference type="GO" id="GO:0046872">
    <property type="term" value="F:metal ion binding"/>
    <property type="evidence" value="ECO:0007669"/>
    <property type="project" value="UniProtKB-KW"/>
</dbReference>
<keyword evidence="6" id="KW-0479">Metal-binding</keyword>
<dbReference type="InterPro" id="IPR001757">
    <property type="entry name" value="P_typ_ATPase"/>
</dbReference>
<dbReference type="Pfam" id="PF13246">
    <property type="entry name" value="Cation_ATPase"/>
    <property type="match status" value="1"/>
</dbReference>
<dbReference type="Gene3D" id="3.40.1110.10">
    <property type="entry name" value="Calcium-transporting ATPase, cytoplasmic domain N"/>
    <property type="match status" value="1"/>
</dbReference>
<dbReference type="Pfam" id="PF00690">
    <property type="entry name" value="Cation_ATPase_N"/>
    <property type="match status" value="1"/>
</dbReference>
<dbReference type="NCBIfam" id="TIGR01494">
    <property type="entry name" value="ATPase_P-type"/>
    <property type="match status" value="2"/>
</dbReference>
<feature type="transmembrane region" description="Helical" evidence="13">
    <location>
        <begin position="250"/>
        <end position="271"/>
    </location>
</feature>
<evidence type="ECO:0000256" key="10">
    <source>
        <dbReference type="ARBA" id="ARBA00022989"/>
    </source>
</evidence>
<feature type="transmembrane region" description="Helical" evidence="13">
    <location>
        <begin position="728"/>
        <end position="748"/>
    </location>
</feature>
<dbReference type="GO" id="GO:0015662">
    <property type="term" value="F:P-type ion transporter activity"/>
    <property type="evidence" value="ECO:0007669"/>
    <property type="project" value="UniProtKB-ARBA"/>
</dbReference>
<dbReference type="AlphaFoldDB" id="A0A3G8MCM5"/>
<keyword evidence="7" id="KW-0547">Nucleotide-binding</keyword>
<evidence type="ECO:0000256" key="5">
    <source>
        <dbReference type="ARBA" id="ARBA00022692"/>
    </source>
</evidence>
<dbReference type="InterPro" id="IPR058624">
    <property type="entry name" value="MdtA-like_HH"/>
</dbReference>
<dbReference type="InterPro" id="IPR059000">
    <property type="entry name" value="ATPase_P-type_domA"/>
</dbReference>
<dbReference type="Gene3D" id="2.40.50.100">
    <property type="match status" value="1"/>
</dbReference>
<dbReference type="Gene3D" id="3.40.50.1000">
    <property type="entry name" value="HAD superfamily/HAD-like"/>
    <property type="match status" value="1"/>
</dbReference>
<dbReference type="PROSITE" id="PS00154">
    <property type="entry name" value="ATPASE_E1_E2"/>
    <property type="match status" value="1"/>
</dbReference>
<feature type="domain" description="Cation-transporting P-type ATPase N-terminal" evidence="14">
    <location>
        <begin position="10"/>
        <end position="83"/>
    </location>
</feature>
<dbReference type="SUPFAM" id="SSF56784">
    <property type="entry name" value="HAD-like"/>
    <property type="match status" value="1"/>
</dbReference>
<evidence type="ECO:0000256" key="1">
    <source>
        <dbReference type="ARBA" id="ARBA00004651"/>
    </source>
</evidence>
<dbReference type="Proteomes" id="UP000273982">
    <property type="component" value="Plasmid pGW6_1"/>
</dbReference>
<dbReference type="GO" id="GO:0140352">
    <property type="term" value="P:export from cell"/>
    <property type="evidence" value="ECO:0007669"/>
    <property type="project" value="UniProtKB-ARBA"/>
</dbReference>
<dbReference type="PRINTS" id="PR00119">
    <property type="entry name" value="CATATPASE"/>
</dbReference>
<dbReference type="SUPFAM" id="SSF111369">
    <property type="entry name" value="HlyD-like secretion proteins"/>
    <property type="match status" value="1"/>
</dbReference>
<feature type="transmembrane region" description="Helical" evidence="13">
    <location>
        <begin position="55"/>
        <end position="78"/>
    </location>
</feature>
<feature type="transmembrane region" description="Helical" evidence="13">
    <location>
        <begin position="873"/>
        <end position="893"/>
    </location>
</feature>
<comment type="similarity">
    <text evidence="3">Belongs to the membrane fusion protein (MFP) (TC 8.A.1) family.</text>
</comment>
<feature type="coiled-coil region" evidence="12">
    <location>
        <begin position="1039"/>
        <end position="1073"/>
    </location>
</feature>
<name>A0A3G8MCM5_9HYPH</name>
<evidence type="ECO:0000256" key="12">
    <source>
        <dbReference type="SAM" id="Coils"/>
    </source>
</evidence>
<dbReference type="InterPro" id="IPR036412">
    <property type="entry name" value="HAD-like_sf"/>
</dbReference>
<keyword evidence="9" id="KW-1278">Translocase</keyword>
<gene>
    <name evidence="15" type="ORF">EHO51_19240</name>
</gene>
<keyword evidence="15" id="KW-0614">Plasmid</keyword>
<dbReference type="SMART" id="SM00831">
    <property type="entry name" value="Cation_ATPase_N"/>
    <property type="match status" value="1"/>
</dbReference>
<dbReference type="GO" id="GO:0046873">
    <property type="term" value="F:metal ion transmembrane transporter activity"/>
    <property type="evidence" value="ECO:0007669"/>
    <property type="project" value="UniProtKB-ARBA"/>
</dbReference>
<dbReference type="Pfam" id="PF25917">
    <property type="entry name" value="BSH_RND"/>
    <property type="match status" value="1"/>
</dbReference>
<evidence type="ECO:0000256" key="2">
    <source>
        <dbReference type="ARBA" id="ARBA00005675"/>
    </source>
</evidence>
<feature type="transmembrane region" description="Helical" evidence="13">
    <location>
        <begin position="839"/>
        <end position="858"/>
    </location>
</feature>
<dbReference type="InterPro" id="IPR058625">
    <property type="entry name" value="MdtA-like_BSH"/>
</dbReference>
<keyword evidence="4" id="KW-1003">Cell membrane</keyword>
<dbReference type="PANTHER" id="PTHR42861">
    <property type="entry name" value="CALCIUM-TRANSPORTING ATPASE"/>
    <property type="match status" value="1"/>
</dbReference>
<evidence type="ECO:0000313" key="16">
    <source>
        <dbReference type="Proteomes" id="UP000273982"/>
    </source>
</evidence>
<dbReference type="GO" id="GO:0098662">
    <property type="term" value="P:inorganic cation transmembrane transport"/>
    <property type="evidence" value="ECO:0007669"/>
    <property type="project" value="UniProtKB-ARBA"/>
</dbReference>
<dbReference type="Gene3D" id="2.40.30.170">
    <property type="match status" value="1"/>
</dbReference>
<keyword evidence="8" id="KW-0067">ATP-binding</keyword>
<dbReference type="KEGG" id="mros:EHO51_19240"/>
<dbReference type="CDD" id="cd02080">
    <property type="entry name" value="P-type_ATPase_cation"/>
    <property type="match status" value="1"/>
</dbReference>
<evidence type="ECO:0000256" key="6">
    <source>
        <dbReference type="ARBA" id="ARBA00022723"/>
    </source>
</evidence>
<dbReference type="InterPro" id="IPR018303">
    <property type="entry name" value="ATPase_P-typ_P_site"/>
</dbReference>
<dbReference type="SFLD" id="SFLDF00027">
    <property type="entry name" value="p-type_atpase"/>
    <property type="match status" value="1"/>
</dbReference>
<dbReference type="SFLD" id="SFLDS00003">
    <property type="entry name" value="Haloacid_Dehalogenase"/>
    <property type="match status" value="1"/>
</dbReference>
<evidence type="ECO:0000256" key="4">
    <source>
        <dbReference type="ARBA" id="ARBA00022475"/>
    </source>
</evidence>
<accession>A0A3G8MCM5</accession>
<proteinExistence type="inferred from homology"/>
<dbReference type="InterPro" id="IPR023298">
    <property type="entry name" value="ATPase_P-typ_TM_dom_sf"/>
</dbReference>
<dbReference type="GO" id="GO:0019829">
    <property type="term" value="F:ATPase-coupled monoatomic cation transmembrane transporter activity"/>
    <property type="evidence" value="ECO:0007669"/>
    <property type="project" value="UniProtKB-ARBA"/>
</dbReference>
<keyword evidence="12" id="KW-0175">Coiled coil</keyword>
<dbReference type="InterPro" id="IPR058792">
    <property type="entry name" value="Beta-barrel_RND_2"/>
</dbReference>
<evidence type="ECO:0000259" key="14">
    <source>
        <dbReference type="SMART" id="SM00831"/>
    </source>
</evidence>
<dbReference type="Pfam" id="PF00689">
    <property type="entry name" value="Cation_ATPase_C"/>
    <property type="match status" value="1"/>
</dbReference>
<feature type="transmembrane region" description="Helical" evidence="13">
    <location>
        <begin position="697"/>
        <end position="716"/>
    </location>
</feature>
<comment type="similarity">
    <text evidence="2">Belongs to the cation transport ATPase (P-type) (TC 3.A.3) family. Type IIA subfamily.</text>
</comment>
<dbReference type="Pfam" id="PF08282">
    <property type="entry name" value="Hydrolase_3"/>
    <property type="match status" value="1"/>
</dbReference>
<comment type="subcellular location">
    <subcellularLocation>
        <location evidence="1">Cell membrane</location>
        <topology evidence="1">Multi-pass membrane protein</topology>
    </subcellularLocation>
</comment>
<dbReference type="Gene3D" id="1.10.287.470">
    <property type="entry name" value="Helix hairpin bin"/>
    <property type="match status" value="1"/>
</dbReference>
<keyword evidence="10 13" id="KW-1133">Transmembrane helix</keyword>
<dbReference type="NCBIfam" id="TIGR01730">
    <property type="entry name" value="RND_mfp"/>
    <property type="match status" value="1"/>
</dbReference>
<feature type="transmembrane region" description="Helical" evidence="13">
    <location>
        <begin position="913"/>
        <end position="934"/>
    </location>
</feature>
<dbReference type="InterPro" id="IPR023214">
    <property type="entry name" value="HAD_sf"/>
</dbReference>
<dbReference type="GO" id="GO:0005886">
    <property type="term" value="C:plasma membrane"/>
    <property type="evidence" value="ECO:0007669"/>
    <property type="project" value="UniProtKB-SubCell"/>
</dbReference>
<dbReference type="GO" id="GO:0005524">
    <property type="term" value="F:ATP binding"/>
    <property type="evidence" value="ECO:0007669"/>
    <property type="project" value="UniProtKB-KW"/>
</dbReference>
<feature type="transmembrane region" description="Helical" evidence="13">
    <location>
        <begin position="277"/>
        <end position="303"/>
    </location>
</feature>
<evidence type="ECO:0000256" key="3">
    <source>
        <dbReference type="ARBA" id="ARBA00009477"/>
    </source>
</evidence>
<dbReference type="InterPro" id="IPR004014">
    <property type="entry name" value="ATPase_P-typ_cation-transptr_N"/>
</dbReference>
<evidence type="ECO:0000256" key="13">
    <source>
        <dbReference type="SAM" id="Phobius"/>
    </source>
</evidence>
<dbReference type="FunFam" id="3.40.50.1000:FF:000028">
    <property type="entry name" value="Calcium-transporting P-type ATPase, putative"/>
    <property type="match status" value="1"/>
</dbReference>
<evidence type="ECO:0000256" key="7">
    <source>
        <dbReference type="ARBA" id="ARBA00022741"/>
    </source>
</evidence>
<dbReference type="PRINTS" id="PR00120">
    <property type="entry name" value="HATPASE"/>
</dbReference>
<dbReference type="EMBL" id="CP034087">
    <property type="protein sequence ID" value="AZG78940.1"/>
    <property type="molecule type" value="Genomic_DNA"/>
</dbReference>
<dbReference type="Gene3D" id="2.70.150.10">
    <property type="entry name" value="Calcium-transporting ATPase, cytoplasmic transduction domain A"/>
    <property type="match status" value="1"/>
</dbReference>
<evidence type="ECO:0000256" key="8">
    <source>
        <dbReference type="ARBA" id="ARBA00022840"/>
    </source>
</evidence>
<dbReference type="InterPro" id="IPR006068">
    <property type="entry name" value="ATPase_P-typ_cation-transptr_C"/>
</dbReference>
<dbReference type="Gene3D" id="1.20.1110.10">
    <property type="entry name" value="Calcium-transporting ATPase, transmembrane domain"/>
    <property type="match status" value="1"/>
</dbReference>
<sequence>MHKPIDPSENWSALTANAALQHFGSSGAGLSDDEAARRLAQFGPNRLPMAKRRSALVRFVLQFHNVLIYVLLAASAGTAFLKDWVDAGVILAAVVINAIIGFIQEGKAEQALDAVRNMLSLHATVIRGERRFVVEAETLVPGDIVFLQSGDKVPADLRLIRVKTLQIQEAALTGESAPVDKQETPVSPEALLGDRASMAYSGTVVTYGQGTGVVVATGMKTEIGRISAMLSEVEELTTPLLQQMGKFGRWLSVIILAVSSAVFAIGAWIWNFPVSDMYMAAVGVAVAAIPEGLPTVITVTLAIGVQRMAQRNAIIRRLPAVETLGAVTTICSDKTGTLTRNELTVRTVVTADSVFETSGVGYDPHGDFTENGKTVSVEERANLVEALRAAAMCNDAVLNERDGVWGVDGDPTEGALLAGALKAGLDVPRELKERPRTDEIPFEAQHRFMATLHHDHSGNGFIFVKGAPERLLEMCFWQREPGGAQRPLDADFWLRHIGDIAAKGQRVLGVAAKQAPAGHCELAFGDVERDLTFLGLFGLIDPPRAEAVAAIRECVDAGIGVKMITGDHVATAAAIARELGLPNPERALTGRDLDKLSQEELDATVRDATVFARTSPEHKLRLVKSLQSQGHIVAMTGDGVNDAPALKRADIGIAMGVKGTEAAKEAAEMVLADDNFASIVQAVREGRAVYDNLKKTIMYMLPISGSQAMTIVAAVVMGEALPITPIQILWVNLVDGVTLGLALAFLAADPDIMDRPPRPPKEPIVSRYFMWRIAFVSFVALVATFGLYEWATARGASVETARTVAVNTLVACGIGYIFSVRRLTASSLSLDGIFGSRSVLVAVSLIVVFQALFTYAPWMQALFGTTALGLDSWTNIIAAGVTLFAVAELEKAVRRYRSRADRRPAQRVSKGSWAPQGALGALALFAIAGGWLLFSVFGGGAVVTAQGVVSPAAVTPVLAQAAGVVQAVHCDRGTKVAKGQLCAKLDPRPFETAIDREKTALAAADAELVQSRAGFASAQADLERKTALSQRRAISRKALDAARRTVTRAQARVSEAEAALAKRQAALAAAEAALAYTDVLAPSAGIVVDRNIEVGQSVAKSVEAPLFGVATDLENLRVTVSVSGKNAGAIKVGDKAAFKVATLPGHGFSGVVSSIRQASERPENDAAFNIVIDAPNPDLLLEPGMTATIRIEADRRDASGK</sequence>